<reference evidence="1" key="1">
    <citation type="journal article" date="2014" name="Front. Microbiol.">
        <title>High frequency of phylogenetically diverse reductive dehalogenase-homologous genes in deep subseafloor sedimentary metagenomes.</title>
        <authorList>
            <person name="Kawai M."/>
            <person name="Futagami T."/>
            <person name="Toyoda A."/>
            <person name="Takaki Y."/>
            <person name="Nishi S."/>
            <person name="Hori S."/>
            <person name="Arai W."/>
            <person name="Tsubouchi T."/>
            <person name="Morono Y."/>
            <person name="Uchiyama I."/>
            <person name="Ito T."/>
            <person name="Fujiyama A."/>
            <person name="Inagaki F."/>
            <person name="Takami H."/>
        </authorList>
    </citation>
    <scope>NUCLEOTIDE SEQUENCE</scope>
    <source>
        <strain evidence="1">Expedition CK06-06</strain>
    </source>
</reference>
<feature type="non-terminal residue" evidence="1">
    <location>
        <position position="1"/>
    </location>
</feature>
<dbReference type="AlphaFoldDB" id="X0ZJ26"/>
<gene>
    <name evidence="1" type="ORF">S01H1_78797</name>
</gene>
<dbReference type="EMBL" id="BARS01053057">
    <property type="protein sequence ID" value="GAG48321.1"/>
    <property type="molecule type" value="Genomic_DNA"/>
</dbReference>
<protein>
    <submittedName>
        <fullName evidence="1">Uncharacterized protein</fullName>
    </submittedName>
</protein>
<proteinExistence type="predicted"/>
<sequence>IEQRNKEKEIEWLINQKKKAINLYETTNKTKKEIAIYLNISIRLFEDWLIEEYC</sequence>
<accession>X0ZJ26</accession>
<name>X0ZJ26_9ZZZZ</name>
<evidence type="ECO:0000313" key="1">
    <source>
        <dbReference type="EMBL" id="GAG48321.1"/>
    </source>
</evidence>
<comment type="caution">
    <text evidence="1">The sequence shown here is derived from an EMBL/GenBank/DDBJ whole genome shotgun (WGS) entry which is preliminary data.</text>
</comment>
<organism evidence="1">
    <name type="scientific">marine sediment metagenome</name>
    <dbReference type="NCBI Taxonomy" id="412755"/>
    <lineage>
        <taxon>unclassified sequences</taxon>
        <taxon>metagenomes</taxon>
        <taxon>ecological metagenomes</taxon>
    </lineage>
</organism>